<dbReference type="AlphaFoldDB" id="A0A2T5G1B6"/>
<evidence type="ECO:0000313" key="2">
    <source>
        <dbReference type="Proteomes" id="UP000244162"/>
    </source>
</evidence>
<dbReference type="Proteomes" id="UP000244162">
    <property type="component" value="Unassembled WGS sequence"/>
</dbReference>
<organism evidence="1 2">
    <name type="scientific">Sphingomonas oleivorans</name>
    <dbReference type="NCBI Taxonomy" id="1735121"/>
    <lineage>
        <taxon>Bacteria</taxon>
        <taxon>Pseudomonadati</taxon>
        <taxon>Pseudomonadota</taxon>
        <taxon>Alphaproteobacteria</taxon>
        <taxon>Sphingomonadales</taxon>
        <taxon>Sphingomonadaceae</taxon>
        <taxon>Sphingomonas</taxon>
    </lineage>
</organism>
<proteinExistence type="predicted"/>
<protein>
    <submittedName>
        <fullName evidence="1">Uncharacterized protein</fullName>
    </submittedName>
</protein>
<reference evidence="1 2" key="1">
    <citation type="submission" date="2017-09" db="EMBL/GenBank/DDBJ databases">
        <title>Sphingomonas panjinensis sp.nov., isolated from oil-contaminated soil.</title>
        <authorList>
            <person name="Wang L."/>
            <person name="Chen L."/>
        </authorList>
    </citation>
    <scope>NUCLEOTIDE SEQUENCE [LARGE SCALE GENOMIC DNA]</scope>
    <source>
        <strain evidence="1 2">FW-11</strain>
    </source>
</reference>
<keyword evidence="2" id="KW-1185">Reference proteome</keyword>
<sequence length="62" mass="7187">MIGHIPEAYRDEYRRLVNTKKLTSAEARAVIEAEMQAEGKREVARNAAAMREKHQRDLASRY</sequence>
<gene>
    <name evidence="1" type="ORF">CLG96_02005</name>
</gene>
<comment type="caution">
    <text evidence="1">The sequence shown here is derived from an EMBL/GenBank/DDBJ whole genome shotgun (WGS) entry which is preliminary data.</text>
</comment>
<dbReference type="EMBL" id="NWBU01000004">
    <property type="protein sequence ID" value="PTQ12938.1"/>
    <property type="molecule type" value="Genomic_DNA"/>
</dbReference>
<name>A0A2T5G1B6_9SPHN</name>
<accession>A0A2T5G1B6</accession>
<evidence type="ECO:0000313" key="1">
    <source>
        <dbReference type="EMBL" id="PTQ12938.1"/>
    </source>
</evidence>